<gene>
    <name evidence="1" type="ORF">C5167_036723</name>
</gene>
<reference evidence="1 2" key="1">
    <citation type="journal article" date="2018" name="Science">
        <title>The opium poppy genome and morphinan production.</title>
        <authorList>
            <person name="Guo L."/>
            <person name="Winzer T."/>
            <person name="Yang X."/>
            <person name="Li Y."/>
            <person name="Ning Z."/>
            <person name="He Z."/>
            <person name="Teodor R."/>
            <person name="Lu Y."/>
            <person name="Bowser T.A."/>
            <person name="Graham I.A."/>
            <person name="Ye K."/>
        </authorList>
    </citation>
    <scope>NUCLEOTIDE SEQUENCE [LARGE SCALE GENOMIC DNA]</scope>
    <source>
        <strain evidence="2">cv. HN1</strain>
        <tissue evidence="1">Leaves</tissue>
    </source>
</reference>
<dbReference type="AlphaFoldDB" id="A0A4Y7I7I3"/>
<protein>
    <submittedName>
        <fullName evidence="1">Uncharacterized protein</fullName>
    </submittedName>
</protein>
<name>A0A4Y7I7I3_PAPSO</name>
<evidence type="ECO:0000313" key="2">
    <source>
        <dbReference type="Proteomes" id="UP000316621"/>
    </source>
</evidence>
<dbReference type="Proteomes" id="UP000316621">
    <property type="component" value="Chromosome 1"/>
</dbReference>
<dbReference type="Gramene" id="RZC43780">
    <property type="protein sequence ID" value="RZC43780"/>
    <property type="gene ID" value="C5167_036723"/>
</dbReference>
<dbReference type="EMBL" id="CM010715">
    <property type="protein sequence ID" value="RZC43780.1"/>
    <property type="molecule type" value="Genomic_DNA"/>
</dbReference>
<organism evidence="1 2">
    <name type="scientific">Papaver somniferum</name>
    <name type="common">Opium poppy</name>
    <dbReference type="NCBI Taxonomy" id="3469"/>
    <lineage>
        <taxon>Eukaryota</taxon>
        <taxon>Viridiplantae</taxon>
        <taxon>Streptophyta</taxon>
        <taxon>Embryophyta</taxon>
        <taxon>Tracheophyta</taxon>
        <taxon>Spermatophyta</taxon>
        <taxon>Magnoliopsida</taxon>
        <taxon>Ranunculales</taxon>
        <taxon>Papaveraceae</taxon>
        <taxon>Papaveroideae</taxon>
        <taxon>Papaver</taxon>
    </lineage>
</organism>
<accession>A0A4Y7I7I3</accession>
<keyword evidence="2" id="KW-1185">Reference proteome</keyword>
<sequence length="67" mass="7911">MQGFIYFEITVIAWNQRKNDMLKSMVYALIRWTFIGAILDANCFIKKLKEEQRQEAQCSFPFTASIN</sequence>
<proteinExistence type="predicted"/>
<evidence type="ECO:0000313" key="1">
    <source>
        <dbReference type="EMBL" id="RZC43780.1"/>
    </source>
</evidence>